<reference evidence="10" key="1">
    <citation type="journal article" date="2025" name="Foods">
        <title>Unveiling the Microbial Signatures of Arabica Coffee Cherries: Insights into Ripeness Specific Diversity, Functional Traits, and Implications for Quality and Safety.</title>
        <authorList>
            <consortium name="RefSeq"/>
            <person name="Tenea G.N."/>
            <person name="Cifuentes V."/>
            <person name="Reyes P."/>
            <person name="Cevallos-Vallejos M."/>
        </authorList>
    </citation>
    <scope>NUCLEOTIDE SEQUENCE [LARGE SCALE GENOMIC DNA]</scope>
</reference>
<dbReference type="SMART" id="SM00656">
    <property type="entry name" value="Amb_all"/>
    <property type="match status" value="1"/>
</dbReference>
<dbReference type="GO" id="GO:0046872">
    <property type="term" value="F:metal ion binding"/>
    <property type="evidence" value="ECO:0007669"/>
    <property type="project" value="UniProtKB-KW"/>
</dbReference>
<organism evidence="10 11">
    <name type="scientific">Coffea arabica</name>
    <name type="common">Arabian coffee</name>
    <dbReference type="NCBI Taxonomy" id="13443"/>
    <lineage>
        <taxon>Eukaryota</taxon>
        <taxon>Viridiplantae</taxon>
        <taxon>Streptophyta</taxon>
        <taxon>Embryophyta</taxon>
        <taxon>Tracheophyta</taxon>
        <taxon>Spermatophyta</taxon>
        <taxon>Magnoliopsida</taxon>
        <taxon>eudicotyledons</taxon>
        <taxon>Gunneridae</taxon>
        <taxon>Pentapetalae</taxon>
        <taxon>asterids</taxon>
        <taxon>lamiids</taxon>
        <taxon>Gentianales</taxon>
        <taxon>Rubiaceae</taxon>
        <taxon>Ixoroideae</taxon>
        <taxon>Gardenieae complex</taxon>
        <taxon>Bertiereae - Coffeeae clade</taxon>
        <taxon>Coffeeae</taxon>
        <taxon>Coffea</taxon>
    </lineage>
</organism>
<dbReference type="PANTHER" id="PTHR31683:SF80">
    <property type="entry name" value="PECTATE LYASE 16-RELATED"/>
    <property type="match status" value="1"/>
</dbReference>
<keyword evidence="10" id="KW-1185">Reference proteome</keyword>
<gene>
    <name evidence="11" type="primary">LOC113729719</name>
</gene>
<keyword evidence="6 8" id="KW-0106">Calcium</keyword>
<dbReference type="SUPFAM" id="SSF51126">
    <property type="entry name" value="Pectin lyase-like"/>
    <property type="match status" value="1"/>
</dbReference>
<dbReference type="InterPro" id="IPR045032">
    <property type="entry name" value="PEL"/>
</dbReference>
<dbReference type="GO" id="GO:0030570">
    <property type="term" value="F:pectate lyase activity"/>
    <property type="evidence" value="ECO:0007669"/>
    <property type="project" value="UniProtKB-EC"/>
</dbReference>
<dbReference type="RefSeq" id="XP_027109770.1">
    <property type="nucleotide sequence ID" value="XM_027253969.1"/>
</dbReference>
<dbReference type="Gene3D" id="2.160.20.10">
    <property type="entry name" value="Single-stranded right-handed beta-helix, Pectin lyase-like"/>
    <property type="match status" value="1"/>
</dbReference>
<dbReference type="InterPro" id="IPR018082">
    <property type="entry name" value="AmbAllergen"/>
</dbReference>
<dbReference type="Pfam" id="PF00544">
    <property type="entry name" value="Pectate_lyase_4"/>
    <property type="match status" value="1"/>
</dbReference>
<name>A0A6P6W499_COFAR</name>
<sequence>MNAIDSCWRSDPNWAANRQALADCARGFGADATGGKNGRVYTVTDSSDNPSNPKPGTLRYGAIQREPLWILFAKDMIISLKAVLSVSSYKTIDGRGVKVEIANGPCMEVRSASHVIIHGISIHDCEAQRPGLGDAITITGSSDAWTDHCFFSSCVDGLGDIIRGSTAITISNNFFTKQDKVMLLGHDDDHDEDKSMRITVAFNYFGPGLLQRMPRVRHGYAHVANNRYERWTSYAIGGSANPTILSEGNQYTASDNPRAKEVTMRIQDEDWKTWTWKSSRDVFNNGAFFVQSGSGSYLPNYSPSQSFTVAHGAAVLTLTSDAGPLECNTNKTC</sequence>
<evidence type="ECO:0000256" key="2">
    <source>
        <dbReference type="ARBA" id="ARBA00005220"/>
    </source>
</evidence>
<accession>A0A6P6W499</accession>
<keyword evidence="4 8" id="KW-0479">Metal-binding</keyword>
<evidence type="ECO:0000256" key="7">
    <source>
        <dbReference type="ARBA" id="ARBA00023239"/>
    </source>
</evidence>
<proteinExistence type="inferred from homology"/>
<dbReference type="OrthoDB" id="1637350at2759"/>
<dbReference type="Proteomes" id="UP001652660">
    <property type="component" value="Chromosome 2e"/>
</dbReference>
<evidence type="ECO:0000256" key="3">
    <source>
        <dbReference type="ARBA" id="ARBA00012272"/>
    </source>
</evidence>
<dbReference type="InterPro" id="IPR002022">
    <property type="entry name" value="Pec_lyase"/>
</dbReference>
<feature type="domain" description="Pectate lyase" evidence="9">
    <location>
        <begin position="75"/>
        <end position="257"/>
    </location>
</feature>
<dbReference type="UniPathway" id="UPA00545">
    <property type="reaction ID" value="UER00824"/>
</dbReference>
<dbReference type="PANTHER" id="PTHR31683">
    <property type="entry name" value="PECTATE LYASE 18-RELATED"/>
    <property type="match status" value="1"/>
</dbReference>
<evidence type="ECO:0000256" key="6">
    <source>
        <dbReference type="ARBA" id="ARBA00022837"/>
    </source>
</evidence>
<evidence type="ECO:0000256" key="5">
    <source>
        <dbReference type="ARBA" id="ARBA00022729"/>
    </source>
</evidence>
<evidence type="ECO:0000313" key="10">
    <source>
        <dbReference type="Proteomes" id="UP001652660"/>
    </source>
</evidence>
<dbReference type="GO" id="GO:0045490">
    <property type="term" value="P:pectin catabolic process"/>
    <property type="evidence" value="ECO:0007669"/>
    <property type="project" value="UniProtKB-UniPathway"/>
</dbReference>
<evidence type="ECO:0000313" key="11">
    <source>
        <dbReference type="RefSeq" id="XP_027109770.1"/>
    </source>
</evidence>
<keyword evidence="5" id="KW-0732">Signal</keyword>
<dbReference type="PRINTS" id="PR00807">
    <property type="entry name" value="AMBALLERGEN"/>
</dbReference>
<dbReference type="AlphaFoldDB" id="A0A6P6W499"/>
<comment type="catalytic activity">
    <reaction evidence="1 8">
        <text>Eliminative cleavage of (1-&gt;4)-alpha-D-galacturonan to give oligosaccharides with 4-deoxy-alpha-D-galact-4-enuronosyl groups at their non-reducing ends.</text>
        <dbReference type="EC" id="4.2.2.2"/>
    </reaction>
</comment>
<evidence type="ECO:0000259" key="9">
    <source>
        <dbReference type="SMART" id="SM00656"/>
    </source>
</evidence>
<keyword evidence="7 8" id="KW-0456">Lyase</keyword>
<comment type="cofactor">
    <cofactor evidence="8">
        <name>Ca(2+)</name>
        <dbReference type="ChEBI" id="CHEBI:29108"/>
    </cofactor>
    <text evidence="8">Binds 1 Ca(2+) ion. Required for its activity.</text>
</comment>
<dbReference type="InterPro" id="IPR011050">
    <property type="entry name" value="Pectin_lyase_fold/virulence"/>
</dbReference>
<evidence type="ECO:0000256" key="4">
    <source>
        <dbReference type="ARBA" id="ARBA00022723"/>
    </source>
</evidence>
<dbReference type="InterPro" id="IPR012334">
    <property type="entry name" value="Pectin_lyas_fold"/>
</dbReference>
<comment type="similarity">
    <text evidence="8">Belongs to the polysaccharide lyase 1 family.</text>
</comment>
<evidence type="ECO:0000256" key="8">
    <source>
        <dbReference type="RuleBase" id="RU361123"/>
    </source>
</evidence>
<evidence type="ECO:0000256" key="1">
    <source>
        <dbReference type="ARBA" id="ARBA00000695"/>
    </source>
</evidence>
<dbReference type="GeneID" id="113729719"/>
<protein>
    <recommendedName>
        <fullName evidence="3 8">Pectate lyase</fullName>
        <ecNumber evidence="3 8">4.2.2.2</ecNumber>
    </recommendedName>
</protein>
<dbReference type="EC" id="4.2.2.2" evidence="3 8"/>
<reference evidence="11" key="2">
    <citation type="submission" date="2025-08" db="UniProtKB">
        <authorList>
            <consortium name="RefSeq"/>
        </authorList>
    </citation>
    <scope>IDENTIFICATION</scope>
    <source>
        <tissue evidence="11">Leaves</tissue>
    </source>
</reference>
<comment type="pathway">
    <text evidence="2 8">Glycan metabolism; pectin degradation; 2-dehydro-3-deoxy-D-gluconate from pectin: step 2/5.</text>
</comment>